<dbReference type="InterPro" id="IPR013738">
    <property type="entry name" value="Beta_galactosidase_Trimer"/>
</dbReference>
<keyword evidence="11" id="KW-1185">Reference proteome</keyword>
<dbReference type="Gene3D" id="2.60.40.1180">
    <property type="entry name" value="Golgi alpha-mannosidase II"/>
    <property type="match status" value="1"/>
</dbReference>
<feature type="domain" description="Glycoside hydrolase family 42 N-terminal" evidence="7">
    <location>
        <begin position="15"/>
        <end position="388"/>
    </location>
</feature>
<dbReference type="Pfam" id="PF08533">
    <property type="entry name" value="Glyco_hydro_42C"/>
    <property type="match status" value="1"/>
</dbReference>
<evidence type="ECO:0000256" key="3">
    <source>
        <dbReference type="ARBA" id="ARBA00012756"/>
    </source>
</evidence>
<keyword evidence="5 6" id="KW-0326">Glycosidase</keyword>
<organism evidence="10 11">
    <name type="scientific">Longivirga aurantiaca</name>
    <dbReference type="NCBI Taxonomy" id="1837743"/>
    <lineage>
        <taxon>Bacteria</taxon>
        <taxon>Bacillati</taxon>
        <taxon>Actinomycetota</taxon>
        <taxon>Actinomycetes</taxon>
        <taxon>Sporichthyales</taxon>
        <taxon>Sporichthyaceae</taxon>
        <taxon>Longivirga</taxon>
    </lineage>
</organism>
<comment type="similarity">
    <text evidence="2 6">Belongs to the glycosyl hydrolase 42 family.</text>
</comment>
<dbReference type="Gene3D" id="3.20.20.80">
    <property type="entry name" value="Glycosidases"/>
    <property type="match status" value="1"/>
</dbReference>
<dbReference type="InterPro" id="IPR017853">
    <property type="entry name" value="GH"/>
</dbReference>
<feature type="domain" description="Beta-galactosidase trimerisation" evidence="8">
    <location>
        <begin position="399"/>
        <end position="600"/>
    </location>
</feature>
<gene>
    <name evidence="10" type="ORF">ACFQGU_02925</name>
</gene>
<evidence type="ECO:0000313" key="11">
    <source>
        <dbReference type="Proteomes" id="UP001596138"/>
    </source>
</evidence>
<dbReference type="InterPro" id="IPR029062">
    <property type="entry name" value="Class_I_gatase-like"/>
</dbReference>
<evidence type="ECO:0000259" key="9">
    <source>
        <dbReference type="Pfam" id="PF08533"/>
    </source>
</evidence>
<dbReference type="Proteomes" id="UP001596138">
    <property type="component" value="Unassembled WGS sequence"/>
</dbReference>
<evidence type="ECO:0000256" key="1">
    <source>
        <dbReference type="ARBA" id="ARBA00001412"/>
    </source>
</evidence>
<evidence type="ECO:0000259" key="7">
    <source>
        <dbReference type="Pfam" id="PF02449"/>
    </source>
</evidence>
<comment type="caution">
    <text evidence="10">The sequence shown here is derived from an EMBL/GenBank/DDBJ whole genome shotgun (WGS) entry which is preliminary data.</text>
</comment>
<dbReference type="Gene3D" id="3.40.50.880">
    <property type="match status" value="1"/>
</dbReference>
<dbReference type="GO" id="GO:0004565">
    <property type="term" value="F:beta-galactosidase activity"/>
    <property type="evidence" value="ECO:0007669"/>
    <property type="project" value="UniProtKB-EC"/>
</dbReference>
<evidence type="ECO:0000256" key="6">
    <source>
        <dbReference type="PIRNR" id="PIRNR001084"/>
    </source>
</evidence>
<dbReference type="CDD" id="cd03143">
    <property type="entry name" value="A4_beta-galactosidase_middle_domain"/>
    <property type="match status" value="1"/>
</dbReference>
<dbReference type="PANTHER" id="PTHR36447">
    <property type="entry name" value="BETA-GALACTOSIDASE GANA"/>
    <property type="match status" value="1"/>
</dbReference>
<dbReference type="PANTHER" id="PTHR36447:SF1">
    <property type="entry name" value="BETA-GALACTOSIDASE GANA"/>
    <property type="match status" value="1"/>
</dbReference>
<evidence type="ECO:0000256" key="5">
    <source>
        <dbReference type="ARBA" id="ARBA00023295"/>
    </source>
</evidence>
<sequence length="670" mass="73019">MRVTGAWAGIAFGGDYNPEQWPRAVWDEDHRLMREAGVSFASVGIFSWAHLEPEPGRYELDWLGDVLDGLHASGVTVDLATATASPPPWLARLHPESLPVDHDGRTRWPGARQAYCPSSTAWRERALALVEQVAGRFGAHPAVRLWHVGNEYGCHTSRCYCDTCAAGFRRWLLERYGNLDGVNHAWGTAFWSQRYSDVEEILPPRLTPDGAWANPTQQLDYRRFASDLLLSEFVAERDVLRRLSPGVPITTNFMVMTRFDQLDYWRWAEEVDLVSTDYYPDFADPETHVEAALCADMTRGLAGGAPWLLMETSPSAVNWQPRNTAKPAGKLRLDAVQQIARGADGFAVFQIRQSVAGAEKFHSGLIPHAGTDTRLWREVVELGSLLDRLGEVAGSRVDADVAIVWGYEAWWACELDSHPSSDVRYPDRARAFHHALWDLGITADVVRPGAPLDGYRAVVVPTLYLADDAAAEAVRTYVAGGGHALITYFSGIVDEHDHVRAGGYPGAFRDVLGVRVEEFAPLLEGEVVTLDDGGRADVWTEHLHLAGAEAVSTYVDGPQAGVPAVTRNEHGDGVAWYVATRTDAATTATIVRRLVAEAGVTATTTTVPGLEVVRRRSDGGASWLFVLNHTSSAVPVEAHGHDLVSDSAVDGSLVVAAGGIAVVRERGGSA</sequence>
<evidence type="ECO:0000313" key="10">
    <source>
        <dbReference type="EMBL" id="MFC6236816.1"/>
    </source>
</evidence>
<dbReference type="SUPFAM" id="SSF52317">
    <property type="entry name" value="Class I glutamine amidotransferase-like"/>
    <property type="match status" value="1"/>
</dbReference>
<proteinExistence type="inferred from homology"/>
<dbReference type="Pfam" id="PF08532">
    <property type="entry name" value="Glyco_hydro_42M"/>
    <property type="match status" value="1"/>
</dbReference>
<dbReference type="InterPro" id="IPR013529">
    <property type="entry name" value="Glyco_hydro_42_N"/>
</dbReference>
<dbReference type="RefSeq" id="WP_386763850.1">
    <property type="nucleotide sequence ID" value="NZ_JBHSTI010000002.1"/>
</dbReference>
<comment type="catalytic activity">
    <reaction evidence="1 6">
        <text>Hydrolysis of terminal non-reducing beta-D-galactose residues in beta-D-galactosides.</text>
        <dbReference type="EC" id="3.2.1.23"/>
    </reaction>
</comment>
<feature type="domain" description="Beta-galactosidase C-terminal" evidence="9">
    <location>
        <begin position="609"/>
        <end position="665"/>
    </location>
</feature>
<accession>A0ABW1SWM3</accession>
<keyword evidence="4 6" id="KW-0378">Hydrolase</keyword>
<name>A0ABW1SWM3_9ACTN</name>
<evidence type="ECO:0000256" key="4">
    <source>
        <dbReference type="ARBA" id="ARBA00022801"/>
    </source>
</evidence>
<protein>
    <recommendedName>
        <fullName evidence="3 6">Beta-galactosidase</fullName>
        <shortName evidence="6">Beta-gal</shortName>
        <ecNumber evidence="3 6">3.2.1.23</ecNumber>
    </recommendedName>
</protein>
<dbReference type="EMBL" id="JBHSTI010000002">
    <property type="protein sequence ID" value="MFC6236816.1"/>
    <property type="molecule type" value="Genomic_DNA"/>
</dbReference>
<dbReference type="Pfam" id="PF02449">
    <property type="entry name" value="Glyco_hydro_42"/>
    <property type="match status" value="1"/>
</dbReference>
<dbReference type="InterPro" id="IPR003476">
    <property type="entry name" value="Glyco_hydro_42"/>
</dbReference>
<dbReference type="InterPro" id="IPR013739">
    <property type="entry name" value="Beta_galactosidase_C"/>
</dbReference>
<dbReference type="PIRSF" id="PIRSF001084">
    <property type="entry name" value="B-galactosidase"/>
    <property type="match status" value="1"/>
</dbReference>
<evidence type="ECO:0000259" key="8">
    <source>
        <dbReference type="Pfam" id="PF08532"/>
    </source>
</evidence>
<evidence type="ECO:0000256" key="2">
    <source>
        <dbReference type="ARBA" id="ARBA00005940"/>
    </source>
</evidence>
<dbReference type="SUPFAM" id="SSF51445">
    <property type="entry name" value="(Trans)glycosidases"/>
    <property type="match status" value="1"/>
</dbReference>
<reference evidence="11" key="1">
    <citation type="journal article" date="2019" name="Int. J. Syst. Evol. Microbiol.">
        <title>The Global Catalogue of Microorganisms (GCM) 10K type strain sequencing project: providing services to taxonomists for standard genome sequencing and annotation.</title>
        <authorList>
            <consortium name="The Broad Institute Genomics Platform"/>
            <consortium name="The Broad Institute Genome Sequencing Center for Infectious Disease"/>
            <person name="Wu L."/>
            <person name="Ma J."/>
        </authorList>
    </citation>
    <scope>NUCLEOTIDE SEQUENCE [LARGE SCALE GENOMIC DNA]</scope>
    <source>
        <strain evidence="11">CGMCC 4.7317</strain>
    </source>
</reference>
<dbReference type="EC" id="3.2.1.23" evidence="3 6"/>
<dbReference type="InterPro" id="IPR013780">
    <property type="entry name" value="Glyco_hydro_b"/>
</dbReference>